<name>A0A0A9EDD7_ARUDO</name>
<organism evidence="1">
    <name type="scientific">Arundo donax</name>
    <name type="common">Giant reed</name>
    <name type="synonym">Donax arundinaceus</name>
    <dbReference type="NCBI Taxonomy" id="35708"/>
    <lineage>
        <taxon>Eukaryota</taxon>
        <taxon>Viridiplantae</taxon>
        <taxon>Streptophyta</taxon>
        <taxon>Embryophyta</taxon>
        <taxon>Tracheophyta</taxon>
        <taxon>Spermatophyta</taxon>
        <taxon>Magnoliopsida</taxon>
        <taxon>Liliopsida</taxon>
        <taxon>Poales</taxon>
        <taxon>Poaceae</taxon>
        <taxon>PACMAD clade</taxon>
        <taxon>Arundinoideae</taxon>
        <taxon>Arundineae</taxon>
        <taxon>Arundo</taxon>
    </lineage>
</organism>
<sequence length="44" mass="5250">MHRSIGRKLLQTYGTVMKKALGHANSKYHNLMFKKFVANWCYNY</sequence>
<reference evidence="1" key="2">
    <citation type="journal article" date="2015" name="Data Brief">
        <title>Shoot transcriptome of the giant reed, Arundo donax.</title>
        <authorList>
            <person name="Barrero R.A."/>
            <person name="Guerrero F.D."/>
            <person name="Moolhuijzen P."/>
            <person name="Goolsby J.A."/>
            <person name="Tidwell J."/>
            <person name="Bellgard S.E."/>
            <person name="Bellgard M.I."/>
        </authorList>
    </citation>
    <scope>NUCLEOTIDE SEQUENCE</scope>
    <source>
        <tissue evidence="1">Shoot tissue taken approximately 20 cm above the soil surface</tissue>
    </source>
</reference>
<protein>
    <submittedName>
        <fullName evidence="1">Uncharacterized protein</fullName>
    </submittedName>
</protein>
<accession>A0A0A9EDD7</accession>
<dbReference type="EMBL" id="GBRH01199834">
    <property type="protein sequence ID" value="JAD98061.1"/>
    <property type="molecule type" value="Transcribed_RNA"/>
</dbReference>
<evidence type="ECO:0000313" key="1">
    <source>
        <dbReference type="EMBL" id="JAD98061.1"/>
    </source>
</evidence>
<proteinExistence type="predicted"/>
<dbReference type="AlphaFoldDB" id="A0A0A9EDD7"/>
<reference evidence="1" key="1">
    <citation type="submission" date="2014-09" db="EMBL/GenBank/DDBJ databases">
        <authorList>
            <person name="Magalhaes I.L.F."/>
            <person name="Oliveira U."/>
            <person name="Santos F.R."/>
            <person name="Vidigal T.H.D.A."/>
            <person name="Brescovit A.D."/>
            <person name="Santos A.J."/>
        </authorList>
    </citation>
    <scope>NUCLEOTIDE SEQUENCE</scope>
    <source>
        <tissue evidence="1">Shoot tissue taken approximately 20 cm above the soil surface</tissue>
    </source>
</reference>